<gene>
    <name evidence="1" type="primary">wbsE</name>
    <name evidence="1" type="ORF">prwr041_26450</name>
</gene>
<name>A0ABM7P1W8_9BACT</name>
<dbReference type="Gene3D" id="3.40.50.2000">
    <property type="entry name" value="Glycogen Phosphorylase B"/>
    <property type="match status" value="1"/>
</dbReference>
<proteinExistence type="predicted"/>
<dbReference type="Proteomes" id="UP001319045">
    <property type="component" value="Chromosome"/>
</dbReference>
<reference evidence="1 2" key="1">
    <citation type="journal article" date="2022" name="Int. J. Syst. Evol. Microbiol.">
        <title>Prevotella herbatica sp. nov., a plant polysaccharide-decomposing anaerobic bacterium isolated from a methanogenic reactor.</title>
        <authorList>
            <person name="Uek A."/>
            <person name="Tonouchi A."/>
            <person name="Kaku N."/>
            <person name="Ueki K."/>
        </authorList>
    </citation>
    <scope>NUCLEOTIDE SEQUENCE [LARGE SCALE GENOMIC DNA]</scope>
    <source>
        <strain evidence="1 2">WR041</strain>
    </source>
</reference>
<protein>
    <submittedName>
        <fullName evidence="1">Glycosyl transferase family 1</fullName>
    </submittedName>
</protein>
<sequence length="371" mass="43328">MKILLIGEYSNVHATLAKGLRELGHHVVVVSNGDFWKDYPRDYDVSRKKGRVGGMILYAKLIALLPKMRGFDIVQLINPLFFELKAERHYIFYNYLRRHNKCIIMGAFGMDYYWVHECVTKMPLRYSDFNIGHKLRTDEEAIKYRKDWIDTEKEKLNKYIAQDCDRIVAGLYEYWACYKPAFENKTKFCPYPIIAKNTQPRKFDGTLKLFIGINKERSIYKGTDIMLKAAEDMKAKYGKRIELNIAESIPFNDYIKMMNGSDAILDQLYSYTPSMNSLEAMSNGIICIGGGEEENYNIINEHELRPIVNTAPCYDGVVTAIEYLMNNTNNIDKMKNDSMLYIKRHHEYITIAKKYIEVYEQSLGNKDNTHY</sequence>
<organism evidence="1 2">
    <name type="scientific">Prevotella herbatica</name>
    <dbReference type="NCBI Taxonomy" id="2801997"/>
    <lineage>
        <taxon>Bacteria</taxon>
        <taxon>Pseudomonadati</taxon>
        <taxon>Bacteroidota</taxon>
        <taxon>Bacteroidia</taxon>
        <taxon>Bacteroidales</taxon>
        <taxon>Prevotellaceae</taxon>
        <taxon>Prevotella</taxon>
    </lineage>
</organism>
<keyword evidence="1" id="KW-0808">Transferase</keyword>
<dbReference type="EMBL" id="AP024484">
    <property type="protein sequence ID" value="BCS86752.1"/>
    <property type="molecule type" value="Genomic_DNA"/>
</dbReference>
<dbReference type="GO" id="GO:0016740">
    <property type="term" value="F:transferase activity"/>
    <property type="evidence" value="ECO:0007669"/>
    <property type="project" value="UniProtKB-KW"/>
</dbReference>
<evidence type="ECO:0000313" key="1">
    <source>
        <dbReference type="EMBL" id="BCS86752.1"/>
    </source>
</evidence>
<dbReference type="RefSeq" id="WP_207154307.1">
    <property type="nucleotide sequence ID" value="NZ_AP024484.1"/>
</dbReference>
<dbReference type="SUPFAM" id="SSF53756">
    <property type="entry name" value="UDP-Glycosyltransferase/glycogen phosphorylase"/>
    <property type="match status" value="1"/>
</dbReference>
<accession>A0ABM7P1W8</accession>
<evidence type="ECO:0000313" key="2">
    <source>
        <dbReference type="Proteomes" id="UP001319045"/>
    </source>
</evidence>
<keyword evidence="2" id="KW-1185">Reference proteome</keyword>